<evidence type="ECO:0000313" key="3">
    <source>
        <dbReference type="Proteomes" id="UP001218218"/>
    </source>
</evidence>
<protein>
    <recommendedName>
        <fullName evidence="4">Beta-lactamase-related domain-containing protein</fullName>
    </recommendedName>
</protein>
<comment type="caution">
    <text evidence="2">The sequence shown here is derived from an EMBL/GenBank/DDBJ whole genome shotgun (WGS) entry which is preliminary data.</text>
</comment>
<name>A0AAD7A0E5_9AGAR</name>
<accession>A0AAD7A0E5</accession>
<reference evidence="2" key="1">
    <citation type="submission" date="2023-03" db="EMBL/GenBank/DDBJ databases">
        <title>Massive genome expansion in bonnet fungi (Mycena s.s.) driven by repeated elements and novel gene families across ecological guilds.</title>
        <authorList>
            <consortium name="Lawrence Berkeley National Laboratory"/>
            <person name="Harder C.B."/>
            <person name="Miyauchi S."/>
            <person name="Viragh M."/>
            <person name="Kuo A."/>
            <person name="Thoen E."/>
            <person name="Andreopoulos B."/>
            <person name="Lu D."/>
            <person name="Skrede I."/>
            <person name="Drula E."/>
            <person name="Henrissat B."/>
            <person name="Morin E."/>
            <person name="Kohler A."/>
            <person name="Barry K."/>
            <person name="LaButti K."/>
            <person name="Morin E."/>
            <person name="Salamov A."/>
            <person name="Lipzen A."/>
            <person name="Mereny Z."/>
            <person name="Hegedus B."/>
            <person name="Baldrian P."/>
            <person name="Stursova M."/>
            <person name="Weitz H."/>
            <person name="Taylor A."/>
            <person name="Grigoriev I.V."/>
            <person name="Nagy L.G."/>
            <person name="Martin F."/>
            <person name="Kauserud H."/>
        </authorList>
    </citation>
    <scope>NUCLEOTIDE SEQUENCE</scope>
    <source>
        <strain evidence="2">CBHHK002</strain>
    </source>
</reference>
<dbReference type="PANTHER" id="PTHR43283:SF17">
    <property type="entry name" value="(LOVD), PUTATIVE (AFU_ORTHOLOGUE AFUA_5G00920)-RELATED"/>
    <property type="match status" value="1"/>
</dbReference>
<organism evidence="2 3">
    <name type="scientific">Mycena albidolilacea</name>
    <dbReference type="NCBI Taxonomy" id="1033008"/>
    <lineage>
        <taxon>Eukaryota</taxon>
        <taxon>Fungi</taxon>
        <taxon>Dikarya</taxon>
        <taxon>Basidiomycota</taxon>
        <taxon>Agaricomycotina</taxon>
        <taxon>Agaricomycetes</taxon>
        <taxon>Agaricomycetidae</taxon>
        <taxon>Agaricales</taxon>
        <taxon>Marasmiineae</taxon>
        <taxon>Mycenaceae</taxon>
        <taxon>Mycena</taxon>
    </lineage>
</organism>
<dbReference type="Proteomes" id="UP001218218">
    <property type="component" value="Unassembled WGS sequence"/>
</dbReference>
<dbReference type="InterPro" id="IPR050789">
    <property type="entry name" value="Diverse_Enzym_Activities"/>
</dbReference>
<keyword evidence="1" id="KW-0378">Hydrolase</keyword>
<gene>
    <name evidence="2" type="ORF">DFH08DRAFT_961388</name>
</gene>
<dbReference type="Gene3D" id="3.40.710.10">
    <property type="entry name" value="DD-peptidase/beta-lactamase superfamily"/>
    <property type="match status" value="1"/>
</dbReference>
<dbReference type="EMBL" id="JARIHO010000020">
    <property type="protein sequence ID" value="KAJ7346988.1"/>
    <property type="molecule type" value="Genomic_DNA"/>
</dbReference>
<dbReference type="AlphaFoldDB" id="A0AAD7A0E5"/>
<evidence type="ECO:0008006" key="4">
    <source>
        <dbReference type="Google" id="ProtNLM"/>
    </source>
</evidence>
<dbReference type="InterPro" id="IPR012338">
    <property type="entry name" value="Beta-lactam/transpept-like"/>
</dbReference>
<dbReference type="GO" id="GO:0016787">
    <property type="term" value="F:hydrolase activity"/>
    <property type="evidence" value="ECO:0007669"/>
    <property type="project" value="UniProtKB-KW"/>
</dbReference>
<evidence type="ECO:0000256" key="1">
    <source>
        <dbReference type="ARBA" id="ARBA00022801"/>
    </source>
</evidence>
<sequence length="194" mass="21155">MPCDVASVGYGFSTDCVSFIVERLSGKSLEQYLGLPVIEQDPTHVRMHFGGVGLYASQKDYVTIMHHLLQIQGRVANPILSYISVDGLFAPTLPQTGTAGLRSFMRFIHPLLKIPAGAAQFRRGLLVNTEDVPGRCRAGSGGWDGYSTTSFFVDPTTGVAVVFATQILPTGDVTHEKMYNALERELYGQSKARL</sequence>
<proteinExistence type="predicted"/>
<evidence type="ECO:0000313" key="2">
    <source>
        <dbReference type="EMBL" id="KAJ7346988.1"/>
    </source>
</evidence>
<keyword evidence="3" id="KW-1185">Reference proteome</keyword>
<dbReference type="SUPFAM" id="SSF56601">
    <property type="entry name" value="beta-lactamase/transpeptidase-like"/>
    <property type="match status" value="1"/>
</dbReference>
<dbReference type="PANTHER" id="PTHR43283">
    <property type="entry name" value="BETA-LACTAMASE-RELATED"/>
    <property type="match status" value="1"/>
</dbReference>